<dbReference type="Proteomes" id="UP001107960">
    <property type="component" value="Unassembled WGS sequence"/>
</dbReference>
<dbReference type="InterPro" id="IPR001387">
    <property type="entry name" value="Cro/C1-type_HTH"/>
</dbReference>
<dbReference type="EMBL" id="JAJJML010000001">
    <property type="protein sequence ID" value="MCC9032722.1"/>
    <property type="molecule type" value="Genomic_DNA"/>
</dbReference>
<proteinExistence type="predicted"/>
<accession>A0A9Q3YRE2</accession>
<dbReference type="AlphaFoldDB" id="A0A9Q3YRE2"/>
<organism evidence="4 6">
    <name type="scientific">Chryseobacterium muglaense</name>
    <dbReference type="NCBI Taxonomy" id="2893752"/>
    <lineage>
        <taxon>Bacteria</taxon>
        <taxon>Pseudomonadati</taxon>
        <taxon>Bacteroidota</taxon>
        <taxon>Flavobacteriia</taxon>
        <taxon>Flavobacteriales</taxon>
        <taxon>Weeksellaceae</taxon>
        <taxon>Chryseobacterium group</taxon>
        <taxon>Chryseobacterium</taxon>
    </lineage>
</organism>
<dbReference type="PANTHER" id="PTHR46797:SF1">
    <property type="entry name" value="METHYLPHOSPHONATE SYNTHASE"/>
    <property type="match status" value="1"/>
</dbReference>
<dbReference type="InterPro" id="IPR050807">
    <property type="entry name" value="TransReg_Diox_bact_type"/>
</dbReference>
<sequence length="89" mass="10070">MELLRLKEVLNEKGIESKDLAALIGVTPTTISNINKGNTFPKPETLKQIADVLDVDIRDLFYSTKKSEMETIYKKDENGKEIVIGFLKK</sequence>
<evidence type="ECO:0000313" key="6">
    <source>
        <dbReference type="Proteomes" id="UP001107960"/>
    </source>
</evidence>
<dbReference type="Gene3D" id="1.10.260.40">
    <property type="entry name" value="lambda repressor-like DNA-binding domains"/>
    <property type="match status" value="1"/>
</dbReference>
<dbReference type="Proteomes" id="UP000603715">
    <property type="component" value="Unassembled WGS sequence"/>
</dbReference>
<evidence type="ECO:0000313" key="4">
    <source>
        <dbReference type="EMBL" id="MCC9032722.1"/>
    </source>
</evidence>
<dbReference type="SUPFAM" id="SSF47413">
    <property type="entry name" value="lambda repressor-like DNA-binding domains"/>
    <property type="match status" value="1"/>
</dbReference>
<reference evidence="3" key="3">
    <citation type="submission" date="2024-05" db="EMBL/GenBank/DDBJ databases">
        <title>Description of novel Chryseobacterium sp. strain C-2.</title>
        <authorList>
            <person name="Saticioglu I.B."/>
        </authorList>
    </citation>
    <scope>NUCLEOTIDE SEQUENCE</scope>
    <source>
        <strain evidence="3">C-2</strain>
    </source>
</reference>
<dbReference type="PANTHER" id="PTHR46797">
    <property type="entry name" value="HTH-TYPE TRANSCRIPTIONAL REGULATOR"/>
    <property type="match status" value="1"/>
</dbReference>
<reference evidence="4" key="1">
    <citation type="submission" date="2021-11" db="EMBL/GenBank/DDBJ databases">
        <title>Description of novel Chryseobacterium species.</title>
        <authorList>
            <person name="Saticioglu I.B."/>
            <person name="Ay H."/>
            <person name="Altun S."/>
            <person name="Duman M."/>
        </authorList>
    </citation>
    <scope>NUCLEOTIDE SEQUENCE</scope>
    <source>
        <strain evidence="4">C-39</strain>
    </source>
</reference>
<protein>
    <submittedName>
        <fullName evidence="4">Helix-turn-helix domain-containing protein</fullName>
    </submittedName>
    <submittedName>
        <fullName evidence="3">Helix-turn-helix transcriptional regulator</fullName>
    </submittedName>
</protein>
<dbReference type="GO" id="GO:0003677">
    <property type="term" value="F:DNA binding"/>
    <property type="evidence" value="ECO:0007669"/>
    <property type="project" value="UniProtKB-KW"/>
</dbReference>
<dbReference type="Pfam" id="PF01381">
    <property type="entry name" value="HTH_3"/>
    <property type="match status" value="1"/>
</dbReference>
<keyword evidence="1" id="KW-0238">DNA-binding</keyword>
<evidence type="ECO:0000313" key="3">
    <source>
        <dbReference type="EMBL" id="MBD3904459.1"/>
    </source>
</evidence>
<dbReference type="CDD" id="cd00093">
    <property type="entry name" value="HTH_XRE"/>
    <property type="match status" value="1"/>
</dbReference>
<evidence type="ECO:0000256" key="1">
    <source>
        <dbReference type="ARBA" id="ARBA00023125"/>
    </source>
</evidence>
<keyword evidence="5" id="KW-1185">Reference proteome</keyword>
<name>A0A9Q3YRE2_9FLAO</name>
<dbReference type="GO" id="GO:0005829">
    <property type="term" value="C:cytosol"/>
    <property type="evidence" value="ECO:0007669"/>
    <property type="project" value="TreeGrafter"/>
</dbReference>
<dbReference type="PROSITE" id="PS50943">
    <property type="entry name" value="HTH_CROC1"/>
    <property type="match status" value="1"/>
</dbReference>
<dbReference type="InterPro" id="IPR010982">
    <property type="entry name" value="Lambda_DNA-bd_dom_sf"/>
</dbReference>
<evidence type="ECO:0000259" key="2">
    <source>
        <dbReference type="PROSITE" id="PS50943"/>
    </source>
</evidence>
<dbReference type="EMBL" id="JACXXP010000006">
    <property type="protein sequence ID" value="MBD3904459.1"/>
    <property type="molecule type" value="Genomic_DNA"/>
</dbReference>
<dbReference type="GO" id="GO:0003700">
    <property type="term" value="F:DNA-binding transcription factor activity"/>
    <property type="evidence" value="ECO:0007669"/>
    <property type="project" value="TreeGrafter"/>
</dbReference>
<reference evidence="5" key="2">
    <citation type="submission" date="2023-07" db="EMBL/GenBank/DDBJ databases">
        <title>Description of novel Chryseobacterium sp. strain C-2.</title>
        <authorList>
            <person name="Saticioglu I.B."/>
        </authorList>
    </citation>
    <scope>NUCLEOTIDE SEQUENCE [LARGE SCALE GENOMIC DNA]</scope>
    <source>
        <strain evidence="5">C-2</strain>
    </source>
</reference>
<dbReference type="SMART" id="SM00530">
    <property type="entry name" value="HTH_XRE"/>
    <property type="match status" value="1"/>
</dbReference>
<gene>
    <name evidence="3" type="ORF">IEW27_07625</name>
    <name evidence="4" type="ORF">LNP80_00435</name>
</gene>
<comment type="caution">
    <text evidence="4">The sequence shown here is derived from an EMBL/GenBank/DDBJ whole genome shotgun (WGS) entry which is preliminary data.</text>
</comment>
<evidence type="ECO:0000313" key="5">
    <source>
        <dbReference type="Proteomes" id="UP000603715"/>
    </source>
</evidence>
<dbReference type="RefSeq" id="WP_191179009.1">
    <property type="nucleotide sequence ID" value="NZ_JACXXP010000006.1"/>
</dbReference>
<feature type="domain" description="HTH cro/C1-type" evidence="2">
    <location>
        <begin position="6"/>
        <end position="60"/>
    </location>
</feature>